<feature type="compositionally biased region" description="Polar residues" evidence="1">
    <location>
        <begin position="83"/>
        <end position="93"/>
    </location>
</feature>
<evidence type="ECO:0000313" key="2">
    <source>
        <dbReference type="EMBL" id="MBB5342533.1"/>
    </source>
</evidence>
<feature type="compositionally biased region" description="Basic and acidic residues" evidence="1">
    <location>
        <begin position="39"/>
        <end position="63"/>
    </location>
</feature>
<feature type="region of interest" description="Disordered" evidence="1">
    <location>
        <begin position="81"/>
        <end position="109"/>
    </location>
</feature>
<name>A0A7W8J4L3_9BACT</name>
<reference evidence="2 3" key="1">
    <citation type="submission" date="2020-08" db="EMBL/GenBank/DDBJ databases">
        <title>Genomic Encyclopedia of Type Strains, Phase IV (KMG-V): Genome sequencing to study the core and pangenomes of soil and plant-associated prokaryotes.</title>
        <authorList>
            <person name="Whitman W."/>
        </authorList>
    </citation>
    <scope>NUCLEOTIDE SEQUENCE [LARGE SCALE GENOMIC DNA]</scope>
    <source>
        <strain evidence="2 3">M8US30</strain>
    </source>
</reference>
<proteinExistence type="predicted"/>
<gene>
    <name evidence="2" type="ORF">HDF10_000483</name>
</gene>
<feature type="region of interest" description="Disordered" evidence="1">
    <location>
        <begin position="38"/>
        <end position="68"/>
    </location>
</feature>
<feature type="compositionally biased region" description="Basic and acidic residues" evidence="1">
    <location>
        <begin position="96"/>
        <end position="109"/>
    </location>
</feature>
<accession>A0A7W8J4L3</accession>
<dbReference type="EMBL" id="JACHDZ010000001">
    <property type="protein sequence ID" value="MBB5342533.1"/>
    <property type="molecule type" value="Genomic_DNA"/>
</dbReference>
<dbReference type="Proteomes" id="UP000569092">
    <property type="component" value="Unassembled WGS sequence"/>
</dbReference>
<evidence type="ECO:0000256" key="1">
    <source>
        <dbReference type="SAM" id="MobiDB-lite"/>
    </source>
</evidence>
<dbReference type="AlphaFoldDB" id="A0A7W8J4L3"/>
<evidence type="ECO:0000313" key="3">
    <source>
        <dbReference type="Proteomes" id="UP000569092"/>
    </source>
</evidence>
<comment type="caution">
    <text evidence="2">The sequence shown here is derived from an EMBL/GenBank/DDBJ whole genome shotgun (WGS) entry which is preliminary data.</text>
</comment>
<protein>
    <submittedName>
        <fullName evidence="2">Uncharacterized protein</fullName>
    </submittedName>
</protein>
<organism evidence="2 3">
    <name type="scientific">Tunturiibacter lichenicola</name>
    <dbReference type="NCBI Taxonomy" id="2051959"/>
    <lineage>
        <taxon>Bacteria</taxon>
        <taxon>Pseudomonadati</taxon>
        <taxon>Acidobacteriota</taxon>
        <taxon>Terriglobia</taxon>
        <taxon>Terriglobales</taxon>
        <taxon>Acidobacteriaceae</taxon>
        <taxon>Tunturiibacter</taxon>
    </lineage>
</organism>
<sequence length="109" mass="12385">MAYVADSADGYVVGEELEEDGEWPGAWEPDFTIYNDGWLSHRKDGGRRDDALPGRRPESDKRPSTLNDHNYTIMQPRIDHKTTTILQQETSPPTAKKAEDLRLRTSTDP</sequence>